<evidence type="ECO:0000256" key="3">
    <source>
        <dbReference type="ARBA" id="ARBA00022692"/>
    </source>
</evidence>
<proteinExistence type="inferred from homology"/>
<dbReference type="Proteomes" id="UP000054559">
    <property type="component" value="Unassembled WGS sequence"/>
</dbReference>
<evidence type="ECO:0000313" key="10">
    <source>
        <dbReference type="Proteomes" id="UP000054559"/>
    </source>
</evidence>
<dbReference type="GO" id="GO:0005886">
    <property type="term" value="C:plasma membrane"/>
    <property type="evidence" value="ECO:0007669"/>
    <property type="project" value="TreeGrafter"/>
</dbReference>
<gene>
    <name evidence="9" type="ORF">CISG_07051</name>
</gene>
<keyword evidence="3 7" id="KW-0812">Transmembrane</keyword>
<sequence length="263" mass="28397">MSSVEPAHPASVDVEKISDHGEKQMTEVAPKTVDAKDDAVIDVEKTGEEKDKDETSGGFGAYLKLWKWCAPVDVVLRICGFFAAIASGTTVYIHTTCFTITAVRGVRRLRLEYIKAILRQDMAYFDTYTPGSVATRISNNANLIQNGLSEKVGTAVQGFAMLIAAFVVAFTRSWRLTLPVATSIPTAVTLVGITVVLDTKIEAKVLDIYSKAGGLVEETLSSIRVVVAFGAGGKLRKKYDEHLDSAKKFGGEKGPHIGCPIQL</sequence>
<evidence type="ECO:0000259" key="8">
    <source>
        <dbReference type="PROSITE" id="PS50929"/>
    </source>
</evidence>
<dbReference type="EMBL" id="DS268161">
    <property type="protein sequence ID" value="KMU78211.1"/>
    <property type="molecule type" value="Genomic_DNA"/>
</dbReference>
<keyword evidence="4 7" id="KW-1133">Transmembrane helix</keyword>
<organism evidence="9 10">
    <name type="scientific">Coccidioides immitis RMSCC 3703</name>
    <dbReference type="NCBI Taxonomy" id="454286"/>
    <lineage>
        <taxon>Eukaryota</taxon>
        <taxon>Fungi</taxon>
        <taxon>Dikarya</taxon>
        <taxon>Ascomycota</taxon>
        <taxon>Pezizomycotina</taxon>
        <taxon>Eurotiomycetes</taxon>
        <taxon>Eurotiomycetidae</taxon>
        <taxon>Onygenales</taxon>
        <taxon>Onygenaceae</taxon>
        <taxon>Coccidioides</taxon>
    </lineage>
</organism>
<evidence type="ECO:0000313" key="9">
    <source>
        <dbReference type="EMBL" id="KMU78211.1"/>
    </source>
</evidence>
<keyword evidence="5 7" id="KW-0472">Membrane</keyword>
<feature type="domain" description="ABC transmembrane type-1" evidence="8">
    <location>
        <begin position="81"/>
        <end position="250"/>
    </location>
</feature>
<feature type="compositionally biased region" description="Basic and acidic residues" evidence="6">
    <location>
        <begin position="13"/>
        <end position="25"/>
    </location>
</feature>
<comment type="subcellular location">
    <subcellularLocation>
        <location evidence="1">Membrane</location>
        <topology evidence="1">Multi-pass membrane protein</topology>
    </subcellularLocation>
</comment>
<dbReference type="InterPro" id="IPR036640">
    <property type="entry name" value="ABC1_TM_sf"/>
</dbReference>
<evidence type="ECO:0000256" key="6">
    <source>
        <dbReference type="SAM" id="MobiDB-lite"/>
    </source>
</evidence>
<dbReference type="SUPFAM" id="SSF90123">
    <property type="entry name" value="ABC transporter transmembrane region"/>
    <property type="match status" value="1"/>
</dbReference>
<feature type="transmembrane region" description="Helical" evidence="7">
    <location>
        <begin position="176"/>
        <end position="197"/>
    </location>
</feature>
<evidence type="ECO:0000256" key="4">
    <source>
        <dbReference type="ARBA" id="ARBA00022989"/>
    </source>
</evidence>
<evidence type="ECO:0000256" key="7">
    <source>
        <dbReference type="SAM" id="Phobius"/>
    </source>
</evidence>
<dbReference type="InterPro" id="IPR039421">
    <property type="entry name" value="Type_1_exporter"/>
</dbReference>
<dbReference type="Pfam" id="PF00664">
    <property type="entry name" value="ABC_membrane"/>
    <property type="match status" value="1"/>
</dbReference>
<protein>
    <submittedName>
        <fullName evidence="9">Leptomycin B resistance protein pmd1</fullName>
    </submittedName>
</protein>
<evidence type="ECO:0000256" key="1">
    <source>
        <dbReference type="ARBA" id="ARBA00004141"/>
    </source>
</evidence>
<dbReference type="GO" id="GO:0140359">
    <property type="term" value="F:ABC-type transporter activity"/>
    <property type="evidence" value="ECO:0007669"/>
    <property type="project" value="InterPro"/>
</dbReference>
<dbReference type="CDD" id="cd18577">
    <property type="entry name" value="ABC_6TM_Pgp_ABCB1_D1_like"/>
    <property type="match status" value="1"/>
</dbReference>
<dbReference type="PROSITE" id="PS50929">
    <property type="entry name" value="ABC_TM1F"/>
    <property type="match status" value="1"/>
</dbReference>
<dbReference type="PANTHER" id="PTHR24222:SF76">
    <property type="entry name" value="MYCOBACTIN IMPORT ATP-BINDING_PERMEASE PROTEIN IRTB"/>
    <property type="match status" value="1"/>
</dbReference>
<dbReference type="STRING" id="454286.A0A0J8R0G3"/>
<evidence type="ECO:0000256" key="2">
    <source>
        <dbReference type="ARBA" id="ARBA00007577"/>
    </source>
</evidence>
<evidence type="ECO:0000256" key="5">
    <source>
        <dbReference type="ARBA" id="ARBA00023136"/>
    </source>
</evidence>
<dbReference type="AlphaFoldDB" id="A0A0J8R0G3"/>
<accession>A0A0J8R0G3</accession>
<dbReference type="Gene3D" id="1.20.1560.10">
    <property type="entry name" value="ABC transporter type 1, transmembrane domain"/>
    <property type="match status" value="1"/>
</dbReference>
<dbReference type="GO" id="GO:0005524">
    <property type="term" value="F:ATP binding"/>
    <property type="evidence" value="ECO:0007669"/>
    <property type="project" value="InterPro"/>
</dbReference>
<feature type="region of interest" description="Disordered" evidence="6">
    <location>
        <begin position="1"/>
        <end position="29"/>
    </location>
</feature>
<dbReference type="PANTHER" id="PTHR24222">
    <property type="entry name" value="ABC TRANSPORTER B FAMILY"/>
    <property type="match status" value="1"/>
</dbReference>
<reference evidence="10" key="1">
    <citation type="journal article" date="2010" name="Genome Res.">
        <title>Population genomic sequencing of Coccidioides fungi reveals recent hybridization and transposon control.</title>
        <authorList>
            <person name="Neafsey D.E."/>
            <person name="Barker B.M."/>
            <person name="Sharpton T.J."/>
            <person name="Stajich J.E."/>
            <person name="Park D.J."/>
            <person name="Whiston E."/>
            <person name="Hung C.-Y."/>
            <person name="McMahan C."/>
            <person name="White J."/>
            <person name="Sykes S."/>
            <person name="Heiman D."/>
            <person name="Young S."/>
            <person name="Zeng Q."/>
            <person name="Abouelleil A."/>
            <person name="Aftuck L."/>
            <person name="Bessette D."/>
            <person name="Brown A."/>
            <person name="FitzGerald M."/>
            <person name="Lui A."/>
            <person name="Macdonald J.P."/>
            <person name="Priest M."/>
            <person name="Orbach M.J."/>
            <person name="Galgiani J.N."/>
            <person name="Kirkland T.N."/>
            <person name="Cole G.T."/>
            <person name="Birren B.W."/>
            <person name="Henn M.R."/>
            <person name="Taylor J.W."/>
            <person name="Rounsley S.D."/>
        </authorList>
    </citation>
    <scope>NUCLEOTIDE SEQUENCE [LARGE SCALE GENOMIC DNA]</scope>
    <source>
        <strain evidence="10">RMSCC 3703</strain>
    </source>
</reference>
<name>A0A0J8R0G3_COCIT</name>
<comment type="similarity">
    <text evidence="2">Belongs to the ABC transporter superfamily. ABCB family. Multidrug resistance exporter (TC 3.A.1.201) subfamily.</text>
</comment>
<feature type="transmembrane region" description="Helical" evidence="7">
    <location>
        <begin position="152"/>
        <end position="170"/>
    </location>
</feature>
<dbReference type="InterPro" id="IPR011527">
    <property type="entry name" value="ABC1_TM_dom"/>
</dbReference>